<dbReference type="RefSeq" id="WP_035086367.1">
    <property type="nucleotide sequence ID" value="NZ_JQGC01000025.1"/>
</dbReference>
<evidence type="ECO:0000259" key="1">
    <source>
        <dbReference type="PROSITE" id="PS51819"/>
    </source>
</evidence>
<comment type="caution">
    <text evidence="2">The sequence shown here is derived from an EMBL/GenBank/DDBJ whole genome shotgun (WGS) entry which is preliminary data.</text>
</comment>
<gene>
    <name evidence="2" type="ORF">JP75_20845</name>
</gene>
<dbReference type="AlphaFoldDB" id="A0A087LY15"/>
<dbReference type="InterPro" id="IPR037523">
    <property type="entry name" value="VOC_core"/>
</dbReference>
<dbReference type="InterPro" id="IPR004360">
    <property type="entry name" value="Glyas_Fos-R_dOase_dom"/>
</dbReference>
<dbReference type="PROSITE" id="PS51819">
    <property type="entry name" value="VOC"/>
    <property type="match status" value="1"/>
</dbReference>
<dbReference type="InterPro" id="IPR029068">
    <property type="entry name" value="Glyas_Bleomycin-R_OHBP_Dase"/>
</dbReference>
<evidence type="ECO:0000313" key="2">
    <source>
        <dbReference type="EMBL" id="KFL29518.1"/>
    </source>
</evidence>
<dbReference type="Pfam" id="PF00903">
    <property type="entry name" value="Glyoxalase"/>
    <property type="match status" value="1"/>
</dbReference>
<dbReference type="CDD" id="cd06587">
    <property type="entry name" value="VOC"/>
    <property type="match status" value="1"/>
</dbReference>
<proteinExistence type="predicted"/>
<dbReference type="SUPFAM" id="SSF54593">
    <property type="entry name" value="Glyoxalase/Bleomycin resistance protein/Dihydroxybiphenyl dioxygenase"/>
    <property type="match status" value="1"/>
</dbReference>
<dbReference type="STRING" id="46914.JP75_20845"/>
<evidence type="ECO:0000313" key="3">
    <source>
        <dbReference type="Proteomes" id="UP000028981"/>
    </source>
</evidence>
<accession>A0A087LY15</accession>
<dbReference type="Gene3D" id="3.10.180.10">
    <property type="entry name" value="2,3-Dihydroxybiphenyl 1,2-Dioxygenase, domain 1"/>
    <property type="match status" value="1"/>
</dbReference>
<keyword evidence="3" id="KW-1185">Reference proteome</keyword>
<protein>
    <recommendedName>
        <fullName evidence="1">VOC domain-containing protein</fullName>
    </recommendedName>
</protein>
<feature type="domain" description="VOC" evidence="1">
    <location>
        <begin position="2"/>
        <end position="121"/>
    </location>
</feature>
<reference evidence="2 3" key="1">
    <citation type="submission" date="2014-08" db="EMBL/GenBank/DDBJ databases">
        <authorList>
            <person name="Hassan Y.I."/>
            <person name="Lepp D."/>
            <person name="Zhou T."/>
        </authorList>
    </citation>
    <scope>NUCLEOTIDE SEQUENCE [LARGE SCALE GENOMIC DNA]</scope>
    <source>
        <strain evidence="2 3">IFO13584</strain>
    </source>
</reference>
<dbReference type="EMBL" id="JQGC01000025">
    <property type="protein sequence ID" value="KFL29518.1"/>
    <property type="molecule type" value="Genomic_DNA"/>
</dbReference>
<dbReference type="Proteomes" id="UP000028981">
    <property type="component" value="Unassembled WGS sequence"/>
</dbReference>
<organism evidence="2 3">
    <name type="scientific">Devosia riboflavina</name>
    <dbReference type="NCBI Taxonomy" id="46914"/>
    <lineage>
        <taxon>Bacteria</taxon>
        <taxon>Pseudomonadati</taxon>
        <taxon>Pseudomonadota</taxon>
        <taxon>Alphaproteobacteria</taxon>
        <taxon>Hyphomicrobiales</taxon>
        <taxon>Devosiaceae</taxon>
        <taxon>Devosia</taxon>
    </lineage>
</organism>
<sequence>MHIEHLAFNLGDPIAAADWYCAHLGMHAVSMRRQSPVGAFIADDNDMRLELYSKPADPMPLADLSADTFHLAFTTDDIEADIARLVAAGAATLGPVETTPRGDRLSFMRDPFGLCLQLAQRVGDRRS</sequence>
<dbReference type="OrthoDB" id="7223073at2"/>
<name>A0A087LY15_9HYPH</name>